<dbReference type="InterPro" id="IPR053860">
    <property type="entry name" value="DUF6932"/>
</dbReference>
<dbReference type="AlphaFoldDB" id="X1DZ21"/>
<dbReference type="Pfam" id="PF22014">
    <property type="entry name" value="DUF6932"/>
    <property type="match status" value="1"/>
</dbReference>
<accession>X1DZ21</accession>
<name>X1DZ21_9ZZZZ</name>
<evidence type="ECO:0008006" key="2">
    <source>
        <dbReference type="Google" id="ProtNLM"/>
    </source>
</evidence>
<evidence type="ECO:0000313" key="1">
    <source>
        <dbReference type="EMBL" id="GAH13445.1"/>
    </source>
</evidence>
<gene>
    <name evidence="1" type="ORF">S01H4_63304</name>
</gene>
<organism evidence="1">
    <name type="scientific">marine sediment metagenome</name>
    <dbReference type="NCBI Taxonomy" id="412755"/>
    <lineage>
        <taxon>unclassified sequences</taxon>
        <taxon>metagenomes</taxon>
        <taxon>ecological metagenomes</taxon>
    </lineage>
</organism>
<protein>
    <recommendedName>
        <fullName evidence="2">Polymerase nucleotidyl transferase domain-containing protein</fullName>
    </recommendedName>
</protein>
<proteinExistence type="predicted"/>
<comment type="caution">
    <text evidence="1">The sequence shown here is derived from an EMBL/GenBank/DDBJ whole genome shotgun (WGS) entry which is preliminary data.</text>
</comment>
<reference evidence="1" key="1">
    <citation type="journal article" date="2014" name="Front. Microbiol.">
        <title>High frequency of phylogenetically diverse reductive dehalogenase-homologous genes in deep subseafloor sedimentary metagenomes.</title>
        <authorList>
            <person name="Kawai M."/>
            <person name="Futagami T."/>
            <person name="Toyoda A."/>
            <person name="Takaki Y."/>
            <person name="Nishi S."/>
            <person name="Hori S."/>
            <person name="Arai W."/>
            <person name="Tsubouchi T."/>
            <person name="Morono Y."/>
            <person name="Uchiyama I."/>
            <person name="Ito T."/>
            <person name="Fujiyama A."/>
            <person name="Inagaki F."/>
            <person name="Takami H."/>
        </authorList>
    </citation>
    <scope>NUCLEOTIDE SEQUENCE</scope>
    <source>
        <strain evidence="1">Expedition CK06-06</strain>
    </source>
</reference>
<sequence>MLELEEHFVRHFNKESLRVEIVNNFLSFIRAIKNEGLKSFTIWIDGSFISNKPNPKDLDFLLLIENDQQKSIREILKKEEFNDKLSKRTLI</sequence>
<dbReference type="EMBL" id="BART01038031">
    <property type="protein sequence ID" value="GAH13445.1"/>
    <property type="molecule type" value="Genomic_DNA"/>
</dbReference>